<dbReference type="EMBL" id="FOCG01000002">
    <property type="protein sequence ID" value="SEM96958.1"/>
    <property type="molecule type" value="Genomic_DNA"/>
</dbReference>
<name>A0A1H8CRL4_9FIRM</name>
<proteinExistence type="predicted"/>
<reference evidence="4 5" key="1">
    <citation type="submission" date="2016-10" db="EMBL/GenBank/DDBJ databases">
        <authorList>
            <person name="de Groot N.N."/>
        </authorList>
    </citation>
    <scope>NUCLEOTIDE SEQUENCE [LARGE SCALE GENOMIC DNA]</scope>
    <source>
        <strain evidence="4 5">CGMCC 1.5070</strain>
    </source>
</reference>
<organism evidence="4 5">
    <name type="scientific">Hydrogenoanaerobacterium saccharovorans</name>
    <dbReference type="NCBI Taxonomy" id="474960"/>
    <lineage>
        <taxon>Bacteria</taxon>
        <taxon>Bacillati</taxon>
        <taxon>Bacillota</taxon>
        <taxon>Clostridia</taxon>
        <taxon>Eubacteriales</taxon>
        <taxon>Oscillospiraceae</taxon>
        <taxon>Hydrogenoanaerobacterium</taxon>
    </lineage>
</organism>
<evidence type="ECO:0000313" key="5">
    <source>
        <dbReference type="Proteomes" id="UP000199158"/>
    </source>
</evidence>
<dbReference type="InterPro" id="IPR009835">
    <property type="entry name" value="SrtB"/>
</dbReference>
<dbReference type="STRING" id="474960.SAMN05216180_2265"/>
<dbReference type="InterPro" id="IPR023365">
    <property type="entry name" value="Sortase_dom-sf"/>
</dbReference>
<dbReference type="InterPro" id="IPR005754">
    <property type="entry name" value="Sortase"/>
</dbReference>
<sequence length="356" mass="38997">MSPNHAPRRNTSEFRPRGRRRVSRKRRTRIPPKAIFRMSVLFAVVIVCGLGVTKLLAKLTQQPVVVQAAPSTTESSEAAVVAQTVSLSATDVMPCYSEDALVINYLGVSKGVSTHPLLEELHKTVPTVSASTAPVSMGGSGFSNINYWKTVNSDTKGWLKIPGTNINYPVVQGPYTNYYTEKGMDKNYSKQGVIWADSSCSMNGGSSTLSPNTVIYGHNWTNYGEVPRIGSPSDTHFAQLTAFQHLSFAKSHPYLWFSTGSEEMAWQIFAAFYTDIDFNYISSAGGQWIIDGAKARSEHIYDVPVSSGDKIITLSTCTRRFGPSNRQRFVVMAKLVSNPSSSVAITANPNPIRPNL</sequence>
<dbReference type="AlphaFoldDB" id="A0A1H8CRL4"/>
<dbReference type="SUPFAM" id="SSF63817">
    <property type="entry name" value="Sortase"/>
    <property type="match status" value="1"/>
</dbReference>
<feature type="compositionally biased region" description="Basic residues" evidence="3">
    <location>
        <begin position="17"/>
        <end position="27"/>
    </location>
</feature>
<dbReference type="Pfam" id="PF04203">
    <property type="entry name" value="Sortase"/>
    <property type="match status" value="1"/>
</dbReference>
<keyword evidence="1" id="KW-0378">Hydrolase</keyword>
<dbReference type="Gene3D" id="2.40.260.10">
    <property type="entry name" value="Sortase"/>
    <property type="match status" value="1"/>
</dbReference>
<evidence type="ECO:0000256" key="3">
    <source>
        <dbReference type="SAM" id="MobiDB-lite"/>
    </source>
</evidence>
<evidence type="ECO:0000256" key="1">
    <source>
        <dbReference type="ARBA" id="ARBA00022801"/>
    </source>
</evidence>
<dbReference type="OrthoDB" id="9806013at2"/>
<feature type="region of interest" description="Disordered" evidence="3">
    <location>
        <begin position="1"/>
        <end position="27"/>
    </location>
</feature>
<protein>
    <submittedName>
        <fullName evidence="4">Sortase, SrtB family</fullName>
    </submittedName>
</protein>
<gene>
    <name evidence="4" type="ORF">SAMN05216180_2265</name>
</gene>
<dbReference type="Proteomes" id="UP000199158">
    <property type="component" value="Unassembled WGS sequence"/>
</dbReference>
<dbReference type="CDD" id="cd05826">
    <property type="entry name" value="Sortase_B"/>
    <property type="match status" value="1"/>
</dbReference>
<feature type="active site" description="Acyl-thioester intermediate" evidence="2">
    <location>
        <position position="317"/>
    </location>
</feature>
<feature type="active site" description="Proton donor/acceptor" evidence="2">
    <location>
        <position position="218"/>
    </location>
</feature>
<evidence type="ECO:0000313" key="4">
    <source>
        <dbReference type="EMBL" id="SEM96958.1"/>
    </source>
</evidence>
<accession>A0A1H8CRL4</accession>
<dbReference type="GO" id="GO:0016787">
    <property type="term" value="F:hydrolase activity"/>
    <property type="evidence" value="ECO:0007669"/>
    <property type="project" value="UniProtKB-KW"/>
</dbReference>
<evidence type="ECO:0000256" key="2">
    <source>
        <dbReference type="PIRSR" id="PIRSR605754-1"/>
    </source>
</evidence>
<keyword evidence="5" id="KW-1185">Reference proteome</keyword>
<dbReference type="RefSeq" id="WP_092755135.1">
    <property type="nucleotide sequence ID" value="NZ_FOCG01000002.1"/>
</dbReference>